<keyword evidence="2" id="KW-0597">Phosphoprotein</keyword>
<evidence type="ECO:0000256" key="10">
    <source>
        <dbReference type="ARBA" id="ARBA00046905"/>
    </source>
</evidence>
<dbReference type="InterPro" id="IPR051377">
    <property type="entry name" value="DNA_Pol-Epsilon_Subunit"/>
</dbReference>
<dbReference type="Gene3D" id="1.10.20.10">
    <property type="entry name" value="Histone, subunit A"/>
    <property type="match status" value="1"/>
</dbReference>
<sequence>MAERPEDLNLPNAVITRIIKEALPDGVNISKEARSAISRAASVFVLYATSCANNFAMKGKRKTLNAGDVLSAMEEMEFQRFISPLKEALDAYRREQKGKKEASEQKKKDKDKRTDSEEQDKSREDDNDEDDERMEEEEQNEEEEVDN</sequence>
<dbReference type="CTD" id="54107"/>
<dbReference type="GO" id="GO:0008623">
    <property type="term" value="C:CHRAC"/>
    <property type="evidence" value="ECO:0007669"/>
    <property type="project" value="TreeGrafter"/>
</dbReference>
<dbReference type="FunFam" id="1.10.20.10:FF:000041">
    <property type="entry name" value="DNA polymerase epsilon subunit 3"/>
    <property type="match status" value="1"/>
</dbReference>
<keyword evidence="5" id="KW-0238">DNA-binding</keyword>
<name>A0A4X2LBY7_VOMUR</name>
<keyword evidence="6" id="KW-0539">Nucleus</keyword>
<evidence type="ECO:0000256" key="6">
    <source>
        <dbReference type="ARBA" id="ARBA00023242"/>
    </source>
</evidence>
<evidence type="ECO:0000256" key="7">
    <source>
        <dbReference type="ARBA" id="ARBA00039793"/>
    </source>
</evidence>
<evidence type="ECO:0000256" key="4">
    <source>
        <dbReference type="ARBA" id="ARBA00023054"/>
    </source>
</evidence>
<comment type="subunit">
    <text evidence="10">Component of the DNA polymerase epsilon complex consisting of four subunits: the catalytic subunit POLE and the accessory subunits POLE2, POLE3 and POLE4. Interaction with POLE4 is a prerequisite for further binding with POLE and POLE2. Heterodimer with CHRAC1; binds to DNA. Component of the CHRAC ISWI chromatin remodeling complex at least composed of SMARCA5/SNF2H, BAZ1A/ACF1, CHRAC1 and POLE3; the complex preferentially binds DNA through the CHRAC1-POLE3 heterodimer and possesses ATP-dependent nucleosome-remodeling activity. Within the complex, the heterodimer with CHRAC1 interacts with SMARCA5/SNF2H; the interaction is direct and enhances nucleosome sliding activity by the SMARCA5/SNF2H and BAZ1A/ACF1 interaction. Within the complex, the heterodimer with CHRAC1 interacts with BAZ1A/ACF1; the interactions are direct.</text>
</comment>
<feature type="region of interest" description="Disordered" evidence="11">
    <location>
        <begin position="93"/>
        <end position="147"/>
    </location>
</feature>
<dbReference type="RefSeq" id="XP_027725062.1">
    <property type="nucleotide sequence ID" value="XM_027869261.1"/>
</dbReference>
<dbReference type="STRING" id="29139.ENSVURP00010021473"/>
<dbReference type="PANTHER" id="PTHR46172">
    <property type="entry name" value="DNA POLYMERASE EPSILON SUBUNIT 3"/>
    <property type="match status" value="1"/>
</dbReference>
<evidence type="ECO:0000313" key="14">
    <source>
        <dbReference type="Proteomes" id="UP000314987"/>
    </source>
</evidence>
<keyword evidence="3" id="KW-0007">Acetylation</keyword>
<dbReference type="GO" id="GO:0031490">
    <property type="term" value="F:chromatin DNA binding"/>
    <property type="evidence" value="ECO:0007669"/>
    <property type="project" value="TreeGrafter"/>
</dbReference>
<proteinExistence type="predicted"/>
<dbReference type="Pfam" id="PF00808">
    <property type="entry name" value="CBFD_NFYB_HMF"/>
    <property type="match status" value="1"/>
</dbReference>
<reference evidence="13" key="2">
    <citation type="submission" date="2025-08" db="UniProtKB">
        <authorList>
            <consortium name="Ensembl"/>
        </authorList>
    </citation>
    <scope>IDENTIFICATION</scope>
</reference>
<keyword evidence="14" id="KW-1185">Reference proteome</keyword>
<feature type="compositionally biased region" description="Acidic residues" evidence="11">
    <location>
        <begin position="125"/>
        <end position="147"/>
    </location>
</feature>
<dbReference type="GO" id="GO:0046982">
    <property type="term" value="F:protein heterodimerization activity"/>
    <property type="evidence" value="ECO:0007669"/>
    <property type="project" value="InterPro"/>
</dbReference>
<dbReference type="AlphaFoldDB" id="A0A4X2LBY7"/>
<evidence type="ECO:0000256" key="5">
    <source>
        <dbReference type="ARBA" id="ARBA00023125"/>
    </source>
</evidence>
<evidence type="ECO:0000256" key="8">
    <source>
        <dbReference type="ARBA" id="ARBA00042098"/>
    </source>
</evidence>
<dbReference type="Ensembl" id="ENSVURT00010024455.1">
    <property type="protein sequence ID" value="ENSVURP00010021473.1"/>
    <property type="gene ID" value="ENSVURG00010016443.1"/>
</dbReference>
<evidence type="ECO:0000256" key="9">
    <source>
        <dbReference type="ARBA" id="ARBA00045219"/>
    </source>
</evidence>
<reference evidence="14" key="1">
    <citation type="submission" date="2018-12" db="EMBL/GenBank/DDBJ databases">
        <authorList>
            <person name="Yazar S."/>
        </authorList>
    </citation>
    <scope>NUCLEOTIDE SEQUENCE [LARGE SCALE GENOMIC DNA]</scope>
</reference>
<organism evidence="13 14">
    <name type="scientific">Vombatus ursinus</name>
    <name type="common">Common wombat</name>
    <dbReference type="NCBI Taxonomy" id="29139"/>
    <lineage>
        <taxon>Eukaryota</taxon>
        <taxon>Metazoa</taxon>
        <taxon>Chordata</taxon>
        <taxon>Craniata</taxon>
        <taxon>Vertebrata</taxon>
        <taxon>Euteleostomi</taxon>
        <taxon>Mammalia</taxon>
        <taxon>Metatheria</taxon>
        <taxon>Diprotodontia</taxon>
        <taxon>Vombatidae</taxon>
        <taxon>Vombatus</taxon>
    </lineage>
</organism>
<feature type="domain" description="Transcription factor CBF/NF-Y/archaeal histone" evidence="12">
    <location>
        <begin position="9"/>
        <end position="73"/>
    </location>
</feature>
<evidence type="ECO:0000259" key="12">
    <source>
        <dbReference type="Pfam" id="PF00808"/>
    </source>
</evidence>
<dbReference type="OrthoDB" id="1707486at2759"/>
<accession>A0A4X2LBY7</accession>
<protein>
    <recommendedName>
        <fullName evidence="7">DNA polymerase epsilon subunit 3</fullName>
    </recommendedName>
    <alternativeName>
        <fullName evidence="8">DNA polymerase II subunit 3</fullName>
    </alternativeName>
</protein>
<dbReference type="InterPro" id="IPR009072">
    <property type="entry name" value="Histone-fold"/>
</dbReference>
<evidence type="ECO:0000256" key="2">
    <source>
        <dbReference type="ARBA" id="ARBA00022553"/>
    </source>
</evidence>
<dbReference type="GeneTree" id="ENSGT00940000164386"/>
<evidence type="ECO:0000256" key="11">
    <source>
        <dbReference type="SAM" id="MobiDB-lite"/>
    </source>
</evidence>
<dbReference type="GO" id="GO:0008622">
    <property type="term" value="C:epsilon DNA polymerase complex"/>
    <property type="evidence" value="ECO:0007669"/>
    <property type="project" value="TreeGrafter"/>
</dbReference>
<dbReference type="PANTHER" id="PTHR46172:SF1">
    <property type="entry name" value="DNA POLYMERASE EPSILON SUBUNIT 3"/>
    <property type="match status" value="1"/>
</dbReference>
<feature type="compositionally biased region" description="Basic and acidic residues" evidence="11">
    <location>
        <begin position="93"/>
        <end position="124"/>
    </location>
</feature>
<dbReference type="GO" id="GO:0031507">
    <property type="term" value="P:heterochromatin formation"/>
    <property type="evidence" value="ECO:0007669"/>
    <property type="project" value="TreeGrafter"/>
</dbReference>
<comment type="function">
    <text evidence="9">Accessory component of the DNA polymerase epsilon complex. Participates in DNA repair and in chromosomal DNA replication. Forms a complex with CHRAC1 and binds naked DNA, which is then incorporated into chromatin, aided by the nucleosome-remodeling activity of ISWI/SNF2H and ACF1. Does not enhance nucleosome sliding activity of the ACF-5 ISWI chromatin remodeling complex.</text>
</comment>
<reference evidence="13" key="3">
    <citation type="submission" date="2025-09" db="UniProtKB">
        <authorList>
            <consortium name="Ensembl"/>
        </authorList>
    </citation>
    <scope>IDENTIFICATION</scope>
</reference>
<evidence type="ECO:0000313" key="13">
    <source>
        <dbReference type="Ensembl" id="ENSVURP00010021473.1"/>
    </source>
</evidence>
<dbReference type="GeneID" id="114048380"/>
<gene>
    <name evidence="13" type="primary">POLE3</name>
</gene>
<keyword evidence="4" id="KW-0175">Coiled coil</keyword>
<dbReference type="SUPFAM" id="SSF47113">
    <property type="entry name" value="Histone-fold"/>
    <property type="match status" value="1"/>
</dbReference>
<comment type="subcellular location">
    <subcellularLocation>
        <location evidence="1">Nucleus</location>
    </subcellularLocation>
</comment>
<dbReference type="OMA" id="KQNHRTI"/>
<dbReference type="CDD" id="cd22928">
    <property type="entry name" value="HFD_POLE3_DPB4"/>
    <property type="match status" value="1"/>
</dbReference>
<dbReference type="Proteomes" id="UP000314987">
    <property type="component" value="Unassembled WGS sequence"/>
</dbReference>
<evidence type="ECO:0000256" key="3">
    <source>
        <dbReference type="ARBA" id="ARBA00022990"/>
    </source>
</evidence>
<dbReference type="GO" id="GO:0006974">
    <property type="term" value="P:DNA damage response"/>
    <property type="evidence" value="ECO:0007669"/>
    <property type="project" value="TreeGrafter"/>
</dbReference>
<dbReference type="GO" id="GO:0006272">
    <property type="term" value="P:leading strand elongation"/>
    <property type="evidence" value="ECO:0007669"/>
    <property type="project" value="TreeGrafter"/>
</dbReference>
<evidence type="ECO:0000256" key="1">
    <source>
        <dbReference type="ARBA" id="ARBA00004123"/>
    </source>
</evidence>
<dbReference type="InterPro" id="IPR003958">
    <property type="entry name" value="CBFA_NFYB_domain"/>
</dbReference>